<evidence type="ECO:0000256" key="3">
    <source>
        <dbReference type="ARBA" id="ARBA00012483"/>
    </source>
</evidence>
<dbReference type="Gene3D" id="3.30.40.10">
    <property type="entry name" value="Zinc/RING finger domain, C3HC4 (zinc finger)"/>
    <property type="match status" value="1"/>
</dbReference>
<reference evidence="14" key="2">
    <citation type="submission" date="2020-05" db="UniProtKB">
        <authorList>
            <consortium name="EnsemblMetazoa"/>
        </authorList>
    </citation>
    <scope>IDENTIFICATION</scope>
    <source>
        <strain evidence="14">FAR1</strain>
    </source>
</reference>
<dbReference type="InterPro" id="IPR051657">
    <property type="entry name" value="RNF168/RNF169_E3_ubiq-ligase"/>
</dbReference>
<dbReference type="SUPFAM" id="SSF57850">
    <property type="entry name" value="RING/U-box"/>
    <property type="match status" value="1"/>
</dbReference>
<dbReference type="InterPro" id="IPR013083">
    <property type="entry name" value="Znf_RING/FYVE/PHD"/>
</dbReference>
<evidence type="ECO:0000256" key="4">
    <source>
        <dbReference type="ARBA" id="ARBA00022679"/>
    </source>
</evidence>
<evidence type="ECO:0000256" key="5">
    <source>
        <dbReference type="ARBA" id="ARBA00022723"/>
    </source>
</evidence>
<sequence length="679" mass="75064">MYSKVLNYPAASSATSAHSRFVASSSGAVLSSSASTSSFNFDNLRLDDILCAVCQSVLVEPVYLPCQHLFCRNCIRETIETNNLNCPCCRKRFGTWYRHASRSNELVHEQLWRAIQNQFREHLDEDTPGSGSSKSSSTQQVKPLYTAPSTSNIHLADTGEIGKEFKEELKRYQKEIFVEKTKELTASEQYIINLYKQEGIIDLADNSSHVSVSSATTPDLQDGIGCDKSLTDNSVAGPSTARKLAPTSQISTLNGTTAKTSPSNGSVISISSTSSAASGLTASSCVTSSASGRYSLIKSVAQKVGRSAEIVKQKVQDTFLHKLTMGKLQQHQRTLNAMDLNKSDLCVKPTAVHKLERRGVEGVDDTVGDDSDSLKSEQNHFIPIVQSMPRSSFSSNTYIRVPAIRPVPSPLKYQSSPKKSPYQPFKFDKSASAFKVVNLQILTPPPNPLEKSVENRSSTVVIQSALKKRRGRPRRIHFSQTPAPDEHPDDSQSGTNSGRPRRTVVVQANAIKDIIVSDQQRREQQIEMERRDFEFAQKLQQKLNRSLGVMQEIQRQPPVARSTGYSLRRKTLAIGCSESSASDSSTVAHRHTTQSAQKPSSSSTKQRASRKRKATSSSVENDVPFSSSPAKQMKTRRQTKHEIRTKRVNDTSLLEQQATKVEPEPCTVPLRKSTRNKTR</sequence>
<keyword evidence="8" id="KW-0833">Ubl conjugation pathway</keyword>
<dbReference type="GO" id="GO:0005634">
    <property type="term" value="C:nucleus"/>
    <property type="evidence" value="ECO:0007669"/>
    <property type="project" value="UniProtKB-SubCell"/>
</dbReference>
<dbReference type="EMBL" id="AXCN02001517">
    <property type="status" value="NOT_ANNOTATED_CDS"/>
    <property type="molecule type" value="Genomic_DNA"/>
</dbReference>
<dbReference type="VEuPathDB" id="VectorBase:AFAF006025"/>
<accession>A0A182QA13</accession>
<dbReference type="CDD" id="cd22249">
    <property type="entry name" value="UDM1_RNF168_RNF169-like"/>
    <property type="match status" value="1"/>
</dbReference>
<dbReference type="PROSITE" id="PS00518">
    <property type="entry name" value="ZF_RING_1"/>
    <property type="match status" value="1"/>
</dbReference>
<dbReference type="PANTHER" id="PTHR23328:SF0">
    <property type="entry name" value="RING-TYPE DOMAIN-CONTAINING PROTEIN"/>
    <property type="match status" value="1"/>
</dbReference>
<proteinExistence type="predicted"/>
<evidence type="ECO:0000256" key="6">
    <source>
        <dbReference type="ARBA" id="ARBA00022763"/>
    </source>
</evidence>
<evidence type="ECO:0000256" key="9">
    <source>
        <dbReference type="ARBA" id="ARBA00022833"/>
    </source>
</evidence>
<dbReference type="InterPro" id="IPR018957">
    <property type="entry name" value="Znf_C3HC4_RING-type"/>
</dbReference>
<feature type="compositionally biased region" description="Polar residues" evidence="12">
    <location>
        <begin position="650"/>
        <end position="659"/>
    </location>
</feature>
<comment type="subcellular location">
    <subcellularLocation>
        <location evidence="2">Nucleus</location>
    </subcellularLocation>
</comment>
<dbReference type="InterPro" id="IPR017907">
    <property type="entry name" value="Znf_RING_CS"/>
</dbReference>
<dbReference type="EnsemblMetazoa" id="AFAF006025-RA">
    <property type="protein sequence ID" value="AFAF006025-PA"/>
    <property type="gene ID" value="AFAF006025"/>
</dbReference>
<dbReference type="GO" id="GO:0061630">
    <property type="term" value="F:ubiquitin protein ligase activity"/>
    <property type="evidence" value="ECO:0007669"/>
    <property type="project" value="UniProtKB-EC"/>
</dbReference>
<dbReference type="PROSITE" id="PS50089">
    <property type="entry name" value="ZF_RING_2"/>
    <property type="match status" value="1"/>
</dbReference>
<evidence type="ECO:0000256" key="10">
    <source>
        <dbReference type="ARBA" id="ARBA00023242"/>
    </source>
</evidence>
<evidence type="ECO:0000256" key="8">
    <source>
        <dbReference type="ARBA" id="ARBA00022786"/>
    </source>
</evidence>
<evidence type="ECO:0000256" key="11">
    <source>
        <dbReference type="PROSITE-ProRule" id="PRU00175"/>
    </source>
</evidence>
<dbReference type="EC" id="2.3.2.27" evidence="3"/>
<dbReference type="Pfam" id="PF00097">
    <property type="entry name" value="zf-C3HC4"/>
    <property type="match status" value="1"/>
</dbReference>
<evidence type="ECO:0000256" key="1">
    <source>
        <dbReference type="ARBA" id="ARBA00000900"/>
    </source>
</evidence>
<evidence type="ECO:0000256" key="7">
    <source>
        <dbReference type="ARBA" id="ARBA00022771"/>
    </source>
</evidence>
<dbReference type="Proteomes" id="UP000075886">
    <property type="component" value="Unassembled WGS sequence"/>
</dbReference>
<feature type="region of interest" description="Disordered" evidence="12">
    <location>
        <begin position="123"/>
        <end position="142"/>
    </location>
</feature>
<keyword evidence="15" id="KW-1185">Reference proteome</keyword>
<keyword evidence="4" id="KW-0808">Transferase</keyword>
<keyword evidence="10" id="KW-0539">Nucleus</keyword>
<keyword evidence="7 11" id="KW-0863">Zinc-finger</keyword>
<evidence type="ECO:0000259" key="13">
    <source>
        <dbReference type="PROSITE" id="PS50089"/>
    </source>
</evidence>
<evidence type="ECO:0000256" key="12">
    <source>
        <dbReference type="SAM" id="MobiDB-lite"/>
    </source>
</evidence>
<protein>
    <recommendedName>
        <fullName evidence="3">RING-type E3 ubiquitin transferase</fullName>
        <ecNumber evidence="3">2.3.2.27</ecNumber>
    </recommendedName>
</protein>
<dbReference type="GO" id="GO:0035861">
    <property type="term" value="C:site of double-strand break"/>
    <property type="evidence" value="ECO:0007669"/>
    <property type="project" value="TreeGrafter"/>
</dbReference>
<keyword evidence="9" id="KW-0862">Zinc</keyword>
<evidence type="ECO:0000313" key="15">
    <source>
        <dbReference type="Proteomes" id="UP000075886"/>
    </source>
</evidence>
<comment type="catalytic activity">
    <reaction evidence="1">
        <text>S-ubiquitinyl-[E2 ubiquitin-conjugating enzyme]-L-cysteine + [acceptor protein]-L-lysine = [E2 ubiquitin-conjugating enzyme]-L-cysteine + N(6)-ubiquitinyl-[acceptor protein]-L-lysine.</text>
        <dbReference type="EC" id="2.3.2.27"/>
    </reaction>
</comment>
<feature type="compositionally biased region" description="Basic and acidic residues" evidence="12">
    <location>
        <begin position="640"/>
        <end position="649"/>
    </location>
</feature>
<reference evidence="15" key="1">
    <citation type="submission" date="2014-01" db="EMBL/GenBank/DDBJ databases">
        <title>The Genome Sequence of Anopheles farauti FAR1 (V2).</title>
        <authorList>
            <consortium name="The Broad Institute Genomics Platform"/>
            <person name="Neafsey D.E."/>
            <person name="Besansky N."/>
            <person name="Howell P."/>
            <person name="Walton C."/>
            <person name="Young S.K."/>
            <person name="Zeng Q."/>
            <person name="Gargeya S."/>
            <person name="Fitzgerald M."/>
            <person name="Haas B."/>
            <person name="Abouelleil A."/>
            <person name="Allen A.W."/>
            <person name="Alvarado L."/>
            <person name="Arachchi H.M."/>
            <person name="Berlin A.M."/>
            <person name="Chapman S.B."/>
            <person name="Gainer-Dewar J."/>
            <person name="Goldberg J."/>
            <person name="Griggs A."/>
            <person name="Gujja S."/>
            <person name="Hansen M."/>
            <person name="Howarth C."/>
            <person name="Imamovic A."/>
            <person name="Ireland A."/>
            <person name="Larimer J."/>
            <person name="McCowan C."/>
            <person name="Murphy C."/>
            <person name="Pearson M."/>
            <person name="Poon T.W."/>
            <person name="Priest M."/>
            <person name="Roberts A."/>
            <person name="Saif S."/>
            <person name="Shea T."/>
            <person name="Sisk P."/>
            <person name="Sykes S."/>
            <person name="Wortman J."/>
            <person name="Nusbaum C."/>
            <person name="Birren B."/>
        </authorList>
    </citation>
    <scope>NUCLEOTIDE SEQUENCE [LARGE SCALE GENOMIC DNA]</scope>
    <source>
        <strain evidence="15">FAR1</strain>
    </source>
</reference>
<dbReference type="GO" id="GO:0031491">
    <property type="term" value="F:nucleosome binding"/>
    <property type="evidence" value="ECO:0007669"/>
    <property type="project" value="TreeGrafter"/>
</dbReference>
<dbReference type="GO" id="GO:0006302">
    <property type="term" value="P:double-strand break repair"/>
    <property type="evidence" value="ECO:0007669"/>
    <property type="project" value="TreeGrafter"/>
</dbReference>
<organism evidence="14 15">
    <name type="scientific">Anopheles farauti</name>
    <dbReference type="NCBI Taxonomy" id="69004"/>
    <lineage>
        <taxon>Eukaryota</taxon>
        <taxon>Metazoa</taxon>
        <taxon>Ecdysozoa</taxon>
        <taxon>Arthropoda</taxon>
        <taxon>Hexapoda</taxon>
        <taxon>Insecta</taxon>
        <taxon>Pterygota</taxon>
        <taxon>Neoptera</taxon>
        <taxon>Endopterygota</taxon>
        <taxon>Diptera</taxon>
        <taxon>Nematocera</taxon>
        <taxon>Culicoidea</taxon>
        <taxon>Culicidae</taxon>
        <taxon>Anophelinae</taxon>
        <taxon>Anopheles</taxon>
    </lineage>
</organism>
<dbReference type="PANTHER" id="PTHR23328">
    <property type="entry name" value="RING-TYPE DOMAIN-CONTAINING PROTEIN"/>
    <property type="match status" value="1"/>
</dbReference>
<name>A0A182QA13_9DIPT</name>
<feature type="region of interest" description="Disordered" evidence="12">
    <location>
        <begin position="579"/>
        <end position="679"/>
    </location>
</feature>
<dbReference type="STRING" id="69004.A0A182QA13"/>
<feature type="region of interest" description="Disordered" evidence="12">
    <location>
        <begin position="464"/>
        <end position="502"/>
    </location>
</feature>
<keyword evidence="6" id="KW-0227">DNA damage</keyword>
<feature type="compositionally biased region" description="Basic residues" evidence="12">
    <location>
        <begin position="466"/>
        <end position="477"/>
    </location>
</feature>
<dbReference type="AlphaFoldDB" id="A0A182QA13"/>
<dbReference type="GO" id="GO:0008270">
    <property type="term" value="F:zinc ion binding"/>
    <property type="evidence" value="ECO:0007669"/>
    <property type="project" value="UniProtKB-KW"/>
</dbReference>
<dbReference type="InterPro" id="IPR001841">
    <property type="entry name" value="Znf_RING"/>
</dbReference>
<evidence type="ECO:0000256" key="2">
    <source>
        <dbReference type="ARBA" id="ARBA00004123"/>
    </source>
</evidence>
<evidence type="ECO:0000313" key="14">
    <source>
        <dbReference type="EnsemblMetazoa" id="AFAF006025-PA"/>
    </source>
</evidence>
<dbReference type="SMART" id="SM00184">
    <property type="entry name" value="RING"/>
    <property type="match status" value="1"/>
</dbReference>
<keyword evidence="5" id="KW-0479">Metal-binding</keyword>
<feature type="domain" description="RING-type" evidence="13">
    <location>
        <begin position="51"/>
        <end position="90"/>
    </location>
</feature>